<dbReference type="CDD" id="cd06222">
    <property type="entry name" value="RNase_H_like"/>
    <property type="match status" value="1"/>
</dbReference>
<feature type="domain" description="RNase H type-1" evidence="1">
    <location>
        <begin position="92"/>
        <end position="166"/>
    </location>
</feature>
<dbReference type="OrthoDB" id="1752183at2759"/>
<dbReference type="PANTHER" id="PTHR47723:SF19">
    <property type="entry name" value="POLYNUCLEOTIDYL TRANSFERASE, RIBONUCLEASE H-LIKE SUPERFAMILY PROTEIN"/>
    <property type="match status" value="1"/>
</dbReference>
<dbReference type="GO" id="GO:0003676">
    <property type="term" value="F:nucleic acid binding"/>
    <property type="evidence" value="ECO:0007669"/>
    <property type="project" value="InterPro"/>
</dbReference>
<reference evidence="2 3" key="1">
    <citation type="submission" date="2020-06" db="EMBL/GenBank/DDBJ databases">
        <title>Transcriptomic and genomic resources for Thalictrum thalictroides and T. hernandezii: Facilitating candidate gene discovery in an emerging model plant lineage.</title>
        <authorList>
            <person name="Arias T."/>
            <person name="Riano-Pachon D.M."/>
            <person name="Di Stilio V.S."/>
        </authorList>
    </citation>
    <scope>NUCLEOTIDE SEQUENCE [LARGE SCALE GENOMIC DNA]</scope>
    <source>
        <strain evidence="3">cv. WT478/WT964</strain>
        <tissue evidence="2">Leaves</tissue>
    </source>
</reference>
<dbReference type="Gene3D" id="3.30.420.10">
    <property type="entry name" value="Ribonuclease H-like superfamily/Ribonuclease H"/>
    <property type="match status" value="1"/>
</dbReference>
<dbReference type="Pfam" id="PF13456">
    <property type="entry name" value="RVT_3"/>
    <property type="match status" value="1"/>
</dbReference>
<dbReference type="InterPro" id="IPR053151">
    <property type="entry name" value="RNase_H-like"/>
</dbReference>
<name>A0A7J6W434_THATH</name>
<dbReference type="PANTHER" id="PTHR47723">
    <property type="entry name" value="OS05G0353850 PROTEIN"/>
    <property type="match status" value="1"/>
</dbReference>
<dbReference type="GO" id="GO:0004523">
    <property type="term" value="F:RNA-DNA hybrid ribonuclease activity"/>
    <property type="evidence" value="ECO:0007669"/>
    <property type="project" value="InterPro"/>
</dbReference>
<comment type="caution">
    <text evidence="2">The sequence shown here is derived from an EMBL/GenBank/DDBJ whole genome shotgun (WGS) entry which is preliminary data.</text>
</comment>
<dbReference type="InterPro" id="IPR012337">
    <property type="entry name" value="RNaseH-like_sf"/>
</dbReference>
<dbReference type="EMBL" id="JABWDY010022989">
    <property type="protein sequence ID" value="KAF5191270.1"/>
    <property type="molecule type" value="Genomic_DNA"/>
</dbReference>
<dbReference type="AlphaFoldDB" id="A0A7J6W434"/>
<proteinExistence type="predicted"/>
<dbReference type="Proteomes" id="UP000554482">
    <property type="component" value="Unassembled WGS sequence"/>
</dbReference>
<dbReference type="InterPro" id="IPR036397">
    <property type="entry name" value="RNaseH_sf"/>
</dbReference>
<dbReference type="InterPro" id="IPR044730">
    <property type="entry name" value="RNase_H-like_dom_plant"/>
</dbReference>
<evidence type="ECO:0000313" key="3">
    <source>
        <dbReference type="Proteomes" id="UP000554482"/>
    </source>
</evidence>
<sequence length="174" mass="19226">MSSSSSSSSRVILPPLRPYHHHQIQQSSSSQLYPPYNYRLYTFPSQRPSFSCPPLPLSYQFEGPHDHINPSLPPTATYYRWSKPLGPFCTLNTDGSVAKGRSGIGGIVRNSHGDPILAFASRCPKMPVYAVELWAIRRGLQLALSSGVRYVNVDTDSTEAVKCVYSLPANCPLL</sequence>
<accession>A0A7J6W434</accession>
<feature type="non-terminal residue" evidence="2">
    <location>
        <position position="174"/>
    </location>
</feature>
<keyword evidence="3" id="KW-1185">Reference proteome</keyword>
<evidence type="ECO:0000259" key="1">
    <source>
        <dbReference type="Pfam" id="PF13456"/>
    </source>
</evidence>
<dbReference type="InterPro" id="IPR002156">
    <property type="entry name" value="RNaseH_domain"/>
</dbReference>
<organism evidence="2 3">
    <name type="scientific">Thalictrum thalictroides</name>
    <name type="common">Rue-anemone</name>
    <name type="synonym">Anemone thalictroides</name>
    <dbReference type="NCBI Taxonomy" id="46969"/>
    <lineage>
        <taxon>Eukaryota</taxon>
        <taxon>Viridiplantae</taxon>
        <taxon>Streptophyta</taxon>
        <taxon>Embryophyta</taxon>
        <taxon>Tracheophyta</taxon>
        <taxon>Spermatophyta</taxon>
        <taxon>Magnoliopsida</taxon>
        <taxon>Ranunculales</taxon>
        <taxon>Ranunculaceae</taxon>
        <taxon>Thalictroideae</taxon>
        <taxon>Thalictrum</taxon>
    </lineage>
</organism>
<evidence type="ECO:0000313" key="2">
    <source>
        <dbReference type="EMBL" id="KAF5191270.1"/>
    </source>
</evidence>
<gene>
    <name evidence="2" type="ORF">FRX31_019143</name>
</gene>
<dbReference type="SUPFAM" id="SSF53098">
    <property type="entry name" value="Ribonuclease H-like"/>
    <property type="match status" value="1"/>
</dbReference>
<protein>
    <submittedName>
        <fullName evidence="2">Hva22-like protein</fullName>
    </submittedName>
</protein>